<organism evidence="1 2">
    <name type="scientific">Streptomyces albidoflavus</name>
    <dbReference type="NCBI Taxonomy" id="1886"/>
    <lineage>
        <taxon>Bacteria</taxon>
        <taxon>Bacillati</taxon>
        <taxon>Actinomycetota</taxon>
        <taxon>Actinomycetes</taxon>
        <taxon>Kitasatosporales</taxon>
        <taxon>Streptomycetaceae</taxon>
        <taxon>Streptomyces</taxon>
        <taxon>Streptomyces albidoflavus group</taxon>
    </lineage>
</organism>
<reference evidence="1" key="1">
    <citation type="submission" date="2022-09" db="EMBL/GenBank/DDBJ databases">
        <title>Whole genome shotgun sequence of Streptomyces albidoflavus NBRC 12854.</title>
        <authorList>
            <person name="Komaki H."/>
            <person name="Tamura T."/>
        </authorList>
    </citation>
    <scope>NUCLEOTIDE SEQUENCE</scope>
    <source>
        <strain evidence="1">NBRC 12854</strain>
    </source>
</reference>
<protein>
    <submittedName>
        <fullName evidence="1">Uncharacterized protein</fullName>
    </submittedName>
</protein>
<dbReference type="Proteomes" id="UP001051844">
    <property type="component" value="Unassembled WGS sequence"/>
</dbReference>
<proteinExistence type="predicted"/>
<comment type="caution">
    <text evidence="1">The sequence shown here is derived from an EMBL/GenBank/DDBJ whole genome shotgun (WGS) entry which is preliminary data.</text>
</comment>
<sequence>MWVPVNNLAGRADPVPGIPAWTPRAIGLPCPGPGALVRVGSDMEQITVRSRPRVPAITCGSSATSSRLDRHLSVLGGPAVPQRETAEATTLMRELTSRKAAHDRTGRGARVSRVSLFAPLRRLRRSLFGGH</sequence>
<evidence type="ECO:0000313" key="1">
    <source>
        <dbReference type="EMBL" id="GHI49281.1"/>
    </source>
</evidence>
<accession>A0AA37FE95</accession>
<gene>
    <name evidence="1" type="ORF">ScoT_54550</name>
</gene>
<dbReference type="EMBL" id="BNDZ01000005">
    <property type="protein sequence ID" value="GHI49281.1"/>
    <property type="molecule type" value="Genomic_DNA"/>
</dbReference>
<evidence type="ECO:0000313" key="2">
    <source>
        <dbReference type="Proteomes" id="UP001051844"/>
    </source>
</evidence>
<dbReference type="AlphaFoldDB" id="A0AA37FE95"/>
<name>A0AA37FE95_9ACTN</name>